<evidence type="ECO:0000256" key="1">
    <source>
        <dbReference type="SAM" id="Coils"/>
    </source>
</evidence>
<keyword evidence="4" id="KW-1185">Reference proteome</keyword>
<evidence type="ECO:0000256" key="2">
    <source>
        <dbReference type="SAM" id="MobiDB-lite"/>
    </source>
</evidence>
<feature type="compositionally biased region" description="Polar residues" evidence="2">
    <location>
        <begin position="187"/>
        <end position="205"/>
    </location>
</feature>
<name>V7PXE5_PLAYE</name>
<feature type="coiled-coil region" evidence="1">
    <location>
        <begin position="867"/>
        <end position="901"/>
    </location>
</feature>
<dbReference type="Proteomes" id="UP000018538">
    <property type="component" value="Unassembled WGS sequence"/>
</dbReference>
<proteinExistence type="predicted"/>
<organism evidence="3 4">
    <name type="scientific">Plasmodium yoelii 17X</name>
    <dbReference type="NCBI Taxonomy" id="1323249"/>
    <lineage>
        <taxon>Eukaryota</taxon>
        <taxon>Sar</taxon>
        <taxon>Alveolata</taxon>
        <taxon>Apicomplexa</taxon>
        <taxon>Aconoidasida</taxon>
        <taxon>Haemosporida</taxon>
        <taxon>Plasmodiidae</taxon>
        <taxon>Plasmodium</taxon>
        <taxon>Plasmodium (Vinckeia)</taxon>
    </lineage>
</organism>
<sequence length="993" mass="116756">MEINENDDEKKNSDIIWESLYNDFEEITDTNKKHFNYIENSLYNFCKGVQFSEKDSCNLKDRNPDIFGNDENNKLEKVENYNIKDSDENNNQLAIINNNDSSDYENLKKKNILYGKIYKNEYLKNNYIDNDSDYLKAETHISYNDFINSDKTRNSENLNLSFSNMSSELKKKTRTINNDPNGAIYPNNPNDANYSNDANYLNNPNGVRKNEIPNGNVRNVVSFMSECGNTRQNINIAKMRTEFFRKREEDYRYLLSNKKIYDDSKSCGTEILYSSQFSTFDGYKKKNSVLNKLKNNKNFDINSEFNYNYNNNALNEKNVSDISKNVSDISKNVSDISKNVKTNINNLNSLEKLDILLKKKNYNLVNNENPELLSLFLNHEKNNNLSRKALSQCSNNDYKTYPCILEKFEKKKNPQLINTIEENDHNELINRSKKLLEISKKCLNDEKKYNKNTFTDVNSNNLNKKNQNFILSKLIRNCHSTSVPSVSAISTFSEKVGPNNNIINEYEFGKLKNEYEFDNIKNEYEFGKLKNEVGLIKHGSSIHGREQDSYKYYGKNYIHLKKGKNIISSASQIDKLSQIEDKEKEKCEKEYNKCLYHLFEAYDKEKIDDMNENNILHRDNNIIHADSHNLNKNNNQDVTYNNKNEDNKINITDCNELYISDLKGNNKTNVEISNNTSNFENFDDKKSYLGLNFLFNDDTKGSKISDTVDKNKQNELKIFEKNKQNINNIEQIYDLNKHEYNLNYKNCEQKISDEIKMLKNKFIEERAGINDDDNNNSVSSIINFRENNKDNELYTEKIKKEIIEYKNLEHISDEYFNKNYNGNDLKLLFKENLFLQELCEKRKIRLQKYKIEKAKLCVEMKSLLSFNNNLSCALKEKETEITILKKEKEQLENDLMKQLTNNSHNKYDFLTNFKLQNNINKQEKNASFNTCSSNSYNMMLCDKNDAQSHYTNDNNSSVIKNYENKIQELLIQIKMYQKKNSDLQEQLKIFMNE</sequence>
<evidence type="ECO:0000313" key="4">
    <source>
        <dbReference type="Proteomes" id="UP000018538"/>
    </source>
</evidence>
<dbReference type="AlphaFoldDB" id="V7PXE5"/>
<feature type="region of interest" description="Disordered" evidence="2">
    <location>
        <begin position="175"/>
        <end position="211"/>
    </location>
</feature>
<feature type="coiled-coil region" evidence="1">
    <location>
        <begin position="952"/>
        <end position="993"/>
    </location>
</feature>
<protein>
    <submittedName>
        <fullName evidence="3">Uncharacterized protein</fullName>
    </submittedName>
</protein>
<reference evidence="3 4" key="1">
    <citation type="submission" date="2013-11" db="EMBL/GenBank/DDBJ databases">
        <title>The Genome Sequence of Plasmodium yoelii 17X.</title>
        <authorList>
            <consortium name="The Broad Institute Genomics Platform"/>
            <consortium name="The Broad Institute Genome Sequencing Center for Infectious Disease"/>
            <person name="Neafsey D."/>
            <person name="Adams J."/>
            <person name="Walker B."/>
            <person name="Young S.K."/>
            <person name="Zeng Q."/>
            <person name="Gargeya S."/>
            <person name="Fitzgerald M."/>
            <person name="Haas B."/>
            <person name="Abouelleil A."/>
            <person name="Alvarado L."/>
            <person name="Chapman S.B."/>
            <person name="Gainer-Dewar J."/>
            <person name="Goldberg J."/>
            <person name="Griggs A."/>
            <person name="Gujja S."/>
            <person name="Hansen M."/>
            <person name="Howarth C."/>
            <person name="Imamovic A."/>
            <person name="Ireland A."/>
            <person name="Larimer J."/>
            <person name="McCowan C."/>
            <person name="Murphy C."/>
            <person name="Pearson M."/>
            <person name="Poon T.W."/>
            <person name="Priest M."/>
            <person name="Roberts A."/>
            <person name="Saif S."/>
            <person name="Shea T."/>
            <person name="Sykes S."/>
            <person name="Wortman J."/>
            <person name="Nusbaum C."/>
            <person name="Birren B."/>
        </authorList>
    </citation>
    <scope>NUCLEOTIDE SEQUENCE [LARGE SCALE GENOMIC DNA]</scope>
    <source>
        <strain evidence="3 4">17X</strain>
    </source>
</reference>
<dbReference type="OrthoDB" id="377690at2759"/>
<dbReference type="EMBL" id="KI635723">
    <property type="protein sequence ID" value="ETB63302.1"/>
    <property type="molecule type" value="Genomic_DNA"/>
</dbReference>
<accession>V7PXE5</accession>
<evidence type="ECO:0000313" key="3">
    <source>
        <dbReference type="EMBL" id="ETB63302.1"/>
    </source>
</evidence>
<gene>
    <name evidence="3" type="ORF">YYC_00131</name>
</gene>
<keyword evidence="1" id="KW-0175">Coiled coil</keyword>